<evidence type="ECO:0000313" key="11">
    <source>
        <dbReference type="Proteomes" id="UP000176420"/>
    </source>
</evidence>
<dbReference type="InterPro" id="IPR044136">
    <property type="entry name" value="Lys-tRNA-ligase_II_N"/>
</dbReference>
<evidence type="ECO:0000256" key="3">
    <source>
        <dbReference type="ARBA" id="ARBA00022741"/>
    </source>
</evidence>
<dbReference type="Proteomes" id="UP000176420">
    <property type="component" value="Unassembled WGS sequence"/>
</dbReference>
<name>A0A1G2BCP6_9BACT</name>
<dbReference type="SUPFAM" id="SSF55681">
    <property type="entry name" value="Class II aaRS and biotin synthetases"/>
    <property type="match status" value="1"/>
</dbReference>
<dbReference type="GO" id="GO:0000287">
    <property type="term" value="F:magnesium ion binding"/>
    <property type="evidence" value="ECO:0007669"/>
    <property type="project" value="UniProtKB-UniRule"/>
</dbReference>
<feature type="binding site" evidence="7">
    <location>
        <position position="405"/>
    </location>
    <ligand>
        <name>Mg(2+)</name>
        <dbReference type="ChEBI" id="CHEBI:18420"/>
        <label>2</label>
    </ligand>
</feature>
<evidence type="ECO:0000259" key="9">
    <source>
        <dbReference type="PROSITE" id="PS50862"/>
    </source>
</evidence>
<dbReference type="GO" id="GO:0005524">
    <property type="term" value="F:ATP binding"/>
    <property type="evidence" value="ECO:0007669"/>
    <property type="project" value="UniProtKB-UniRule"/>
</dbReference>
<evidence type="ECO:0000256" key="4">
    <source>
        <dbReference type="ARBA" id="ARBA00022840"/>
    </source>
</evidence>
<dbReference type="SUPFAM" id="SSF50249">
    <property type="entry name" value="Nucleic acid-binding proteins"/>
    <property type="match status" value="1"/>
</dbReference>
<sequence length="490" mass="56553">MVQIPDEFLNRKQKLQQLKELGINPYPAQAQRTIKIANFLESFDDFLETKDKQTITGRLKLKRGHGKLTFGHLEDESGKLQIVFSQKDIGEERYDFMKNFCDVGDILELTGTAFLTLKKEKSFLVTQVKILTKALRPLPEKWKGLIDEEARYRKRYLDLLMNPELRQMFIVKSRFWSSIRSFLLQEGFLEVETPVLEVTPGGADAEPFVTHHNALDIDVYLRISMGELWQKRLMVAGFEKTFEIGRQFRNEGISPEHLQDYTQMEFYWAYADYKKGMALVERMYKKCIQETFNTLKFTIGKFNVDLEQPWPQLDYGTEIKKQLKIDIFSDNDDALRKKCDALGLNSKKIISRSKLIDALWKQCRKNIAGPAFLTGHPVAVSPLAKRSVVDQNKVERFQIIIAGSELGNGYSELNDAADQAERFSQQTRLRKAGDKEAQMPDDDFVEALEYGMPPTCGFGVSERLFSFLMNKSIRECVLFPLLRPKSSTKK</sequence>
<comment type="subunit">
    <text evidence="7">Homodimer.</text>
</comment>
<dbReference type="InterPro" id="IPR006195">
    <property type="entry name" value="aa-tRNA-synth_II"/>
</dbReference>
<dbReference type="InterPro" id="IPR002313">
    <property type="entry name" value="Lys-tRNA-ligase_II"/>
</dbReference>
<accession>A0A1G2BCP6</accession>
<keyword evidence="7 8" id="KW-0460">Magnesium</keyword>
<dbReference type="NCBIfam" id="NF001756">
    <property type="entry name" value="PRK00484.1"/>
    <property type="match status" value="1"/>
</dbReference>
<keyword evidence="7" id="KW-0963">Cytoplasm</keyword>
<dbReference type="GO" id="GO:0004824">
    <property type="term" value="F:lysine-tRNA ligase activity"/>
    <property type="evidence" value="ECO:0007669"/>
    <property type="project" value="UniProtKB-UniRule"/>
</dbReference>
<keyword evidence="5 7" id="KW-0030">Aminoacyl-tRNA synthetase</keyword>
<comment type="similarity">
    <text evidence="7">Belongs to the class-II aminoacyl-tRNA synthetase family.</text>
</comment>
<dbReference type="PANTHER" id="PTHR42918:SF15">
    <property type="entry name" value="LYSINE--TRNA LIGASE, CHLOROPLASTIC_MITOCHONDRIAL"/>
    <property type="match status" value="1"/>
</dbReference>
<comment type="catalytic activity">
    <reaction evidence="6 7 8">
        <text>tRNA(Lys) + L-lysine + ATP = L-lysyl-tRNA(Lys) + AMP + diphosphate</text>
        <dbReference type="Rhea" id="RHEA:20792"/>
        <dbReference type="Rhea" id="RHEA-COMP:9696"/>
        <dbReference type="Rhea" id="RHEA-COMP:9697"/>
        <dbReference type="ChEBI" id="CHEBI:30616"/>
        <dbReference type="ChEBI" id="CHEBI:32551"/>
        <dbReference type="ChEBI" id="CHEBI:33019"/>
        <dbReference type="ChEBI" id="CHEBI:78442"/>
        <dbReference type="ChEBI" id="CHEBI:78529"/>
        <dbReference type="ChEBI" id="CHEBI:456215"/>
        <dbReference type="EC" id="6.1.1.6"/>
    </reaction>
</comment>
<evidence type="ECO:0000313" key="10">
    <source>
        <dbReference type="EMBL" id="OGY86030.1"/>
    </source>
</evidence>
<dbReference type="PANTHER" id="PTHR42918">
    <property type="entry name" value="LYSYL-TRNA SYNTHETASE"/>
    <property type="match status" value="1"/>
</dbReference>
<dbReference type="GO" id="GO:0006430">
    <property type="term" value="P:lysyl-tRNA aminoacylation"/>
    <property type="evidence" value="ECO:0007669"/>
    <property type="project" value="UniProtKB-UniRule"/>
</dbReference>
<dbReference type="GO" id="GO:0005829">
    <property type="term" value="C:cytosol"/>
    <property type="evidence" value="ECO:0007669"/>
    <property type="project" value="TreeGrafter"/>
</dbReference>
<organism evidence="10 11">
    <name type="scientific">Candidatus Kerfeldbacteria bacterium RIFOXYB2_FULL_38_14</name>
    <dbReference type="NCBI Taxonomy" id="1798547"/>
    <lineage>
        <taxon>Bacteria</taxon>
        <taxon>Candidatus Kerfeldiibacteriota</taxon>
    </lineage>
</organism>
<dbReference type="EMBL" id="MHKI01000026">
    <property type="protein sequence ID" value="OGY86030.1"/>
    <property type="molecule type" value="Genomic_DNA"/>
</dbReference>
<dbReference type="InterPro" id="IPR004365">
    <property type="entry name" value="NA-bd_OB_tRNA"/>
</dbReference>
<comment type="caution">
    <text evidence="10">The sequence shown here is derived from an EMBL/GenBank/DDBJ whole genome shotgun (WGS) entry which is preliminary data.</text>
</comment>
<dbReference type="EC" id="6.1.1.6" evidence="7"/>
<comment type="caution">
    <text evidence="7">Lacks conserved residue(s) required for the propagation of feature annotation.</text>
</comment>
<evidence type="ECO:0000256" key="1">
    <source>
        <dbReference type="ARBA" id="ARBA00022598"/>
    </source>
</evidence>
<dbReference type="PRINTS" id="PR00982">
    <property type="entry name" value="TRNASYNTHLYS"/>
</dbReference>
<feature type="domain" description="Aminoacyl-transfer RNA synthetases class-II family profile" evidence="9">
    <location>
        <begin position="169"/>
        <end position="484"/>
    </location>
</feature>
<dbReference type="InterPro" id="IPR004364">
    <property type="entry name" value="Aa-tRNA-synt_II"/>
</dbReference>
<reference evidence="10 11" key="1">
    <citation type="journal article" date="2016" name="Nat. Commun.">
        <title>Thousands of microbial genomes shed light on interconnected biogeochemical processes in an aquifer system.</title>
        <authorList>
            <person name="Anantharaman K."/>
            <person name="Brown C.T."/>
            <person name="Hug L.A."/>
            <person name="Sharon I."/>
            <person name="Castelle C.J."/>
            <person name="Probst A.J."/>
            <person name="Thomas B.C."/>
            <person name="Singh A."/>
            <person name="Wilkins M.J."/>
            <person name="Karaoz U."/>
            <person name="Brodie E.L."/>
            <person name="Williams K.H."/>
            <person name="Hubbard S.S."/>
            <person name="Banfield J.F."/>
        </authorList>
    </citation>
    <scope>NUCLEOTIDE SEQUENCE [LARGE SCALE GENOMIC DNA]</scope>
</reference>
<dbReference type="AlphaFoldDB" id="A0A1G2BCP6"/>
<dbReference type="InterPro" id="IPR045864">
    <property type="entry name" value="aa-tRNA-synth_II/BPL/LPL"/>
</dbReference>
<keyword evidence="4 7" id="KW-0067">ATP-binding</keyword>
<proteinExistence type="inferred from homology"/>
<dbReference type="Gene3D" id="2.40.50.140">
    <property type="entry name" value="Nucleic acid-binding proteins"/>
    <property type="match status" value="1"/>
</dbReference>
<dbReference type="GO" id="GO:0000049">
    <property type="term" value="F:tRNA binding"/>
    <property type="evidence" value="ECO:0007669"/>
    <property type="project" value="TreeGrafter"/>
</dbReference>
<evidence type="ECO:0000256" key="8">
    <source>
        <dbReference type="RuleBase" id="RU000336"/>
    </source>
</evidence>
<dbReference type="NCBIfam" id="TIGR00499">
    <property type="entry name" value="lysS_bact"/>
    <property type="match status" value="1"/>
</dbReference>
<dbReference type="PROSITE" id="PS50862">
    <property type="entry name" value="AA_TRNA_LIGASE_II"/>
    <property type="match status" value="1"/>
</dbReference>
<dbReference type="HAMAP" id="MF_00252">
    <property type="entry name" value="Lys_tRNA_synth_class2"/>
    <property type="match status" value="1"/>
</dbReference>
<dbReference type="Pfam" id="PF01336">
    <property type="entry name" value="tRNA_anti-codon"/>
    <property type="match status" value="1"/>
</dbReference>
<feature type="binding site" evidence="7">
    <location>
        <position position="405"/>
    </location>
    <ligand>
        <name>Mg(2+)</name>
        <dbReference type="ChEBI" id="CHEBI:18420"/>
        <label>1</label>
    </ligand>
</feature>
<comment type="subcellular location">
    <subcellularLocation>
        <location evidence="7">Cytoplasm</location>
    </subcellularLocation>
</comment>
<evidence type="ECO:0000256" key="7">
    <source>
        <dbReference type="HAMAP-Rule" id="MF_00252"/>
    </source>
</evidence>
<dbReference type="CDD" id="cd04322">
    <property type="entry name" value="LysRS_N"/>
    <property type="match status" value="1"/>
</dbReference>
<dbReference type="Gene3D" id="3.30.930.10">
    <property type="entry name" value="Bira Bifunctional Protein, Domain 2"/>
    <property type="match status" value="1"/>
</dbReference>
<keyword evidence="3 7" id="KW-0547">Nucleotide-binding</keyword>
<keyword evidence="7" id="KW-0648">Protein biosynthesis</keyword>
<dbReference type="Pfam" id="PF00152">
    <property type="entry name" value="tRNA-synt_2"/>
    <property type="match status" value="1"/>
</dbReference>
<evidence type="ECO:0000256" key="6">
    <source>
        <dbReference type="ARBA" id="ARBA00048573"/>
    </source>
</evidence>
<keyword evidence="2 7" id="KW-0479">Metal-binding</keyword>
<evidence type="ECO:0000256" key="2">
    <source>
        <dbReference type="ARBA" id="ARBA00022723"/>
    </source>
</evidence>
<comment type="cofactor">
    <cofactor evidence="7 8">
        <name>Mg(2+)</name>
        <dbReference type="ChEBI" id="CHEBI:18420"/>
    </cofactor>
    <text evidence="7 8">Binds 3 Mg(2+) ions per subunit.</text>
</comment>
<evidence type="ECO:0000256" key="5">
    <source>
        <dbReference type="ARBA" id="ARBA00023146"/>
    </source>
</evidence>
<keyword evidence="1 7" id="KW-0436">Ligase</keyword>
<gene>
    <name evidence="7" type="primary">lysS</name>
    <name evidence="10" type="ORF">A2319_00475</name>
</gene>
<dbReference type="InterPro" id="IPR012340">
    <property type="entry name" value="NA-bd_OB-fold"/>
</dbReference>
<dbReference type="InterPro" id="IPR018149">
    <property type="entry name" value="Lys-tRNA-synth_II_C"/>
</dbReference>
<protein>
    <recommendedName>
        <fullName evidence="7">Lysine--tRNA ligase</fullName>
        <ecNumber evidence="7">6.1.1.6</ecNumber>
    </recommendedName>
    <alternativeName>
        <fullName evidence="7">Lysyl-tRNA synthetase</fullName>
        <shortName evidence="7">LysRS</shortName>
    </alternativeName>
</protein>